<feature type="compositionally biased region" description="Gly residues" evidence="11">
    <location>
        <begin position="54"/>
        <end position="68"/>
    </location>
</feature>
<feature type="compositionally biased region" description="Low complexity" evidence="11">
    <location>
        <begin position="33"/>
        <end position="53"/>
    </location>
</feature>
<name>D2TV62_CITRI</name>
<keyword evidence="7 12" id="KW-1133">Transmembrane helix</keyword>
<feature type="region of interest" description="Disordered" evidence="11">
    <location>
        <begin position="1"/>
        <end position="88"/>
    </location>
</feature>
<comment type="function">
    <text evidence="1">This colicin is a channel-forming colicin. This class of transmembrane toxins depolarize the cytoplasmic membrane, leading to dissipation of cellular energy.</text>
</comment>
<dbReference type="GO" id="GO:0031640">
    <property type="term" value="P:killing of cells of another organism"/>
    <property type="evidence" value="ECO:0007669"/>
    <property type="project" value="UniProtKB-KW"/>
</dbReference>
<evidence type="ECO:0000256" key="11">
    <source>
        <dbReference type="SAM" id="MobiDB-lite"/>
    </source>
</evidence>
<dbReference type="Gene3D" id="3.30.1310.40">
    <property type="match status" value="2"/>
</dbReference>
<dbReference type="AlphaFoldDB" id="D2TV62"/>
<reference evidence="14 15" key="1">
    <citation type="journal article" date="2010" name="J. Bacteriol.">
        <title>The Citrobacter rodentium genome sequence reveals convergent evolution with human pathogenic Escherichia coli.</title>
        <authorList>
            <person name="Petty N.K."/>
            <person name="Bulgin R."/>
            <person name="Crepin V.F."/>
            <person name="Cerdeno-Tarraga A.M."/>
            <person name="Schroeder G.N."/>
            <person name="Quail M.A."/>
            <person name="Lennard N."/>
            <person name="Corton C."/>
            <person name="Barron A."/>
            <person name="Clark L."/>
            <person name="Toribio A.L."/>
            <person name="Parkhill J."/>
            <person name="Dougan G."/>
            <person name="Frankel G."/>
            <person name="Thomson N.R."/>
        </authorList>
    </citation>
    <scope>NUCLEOTIDE SEQUENCE [LARGE SCALE GENOMIC DNA]</scope>
    <source>
        <strain evidence="14 15">ICC168</strain>
    </source>
</reference>
<feature type="transmembrane region" description="Helical" evidence="12">
    <location>
        <begin position="481"/>
        <end position="499"/>
    </location>
</feature>
<dbReference type="InterPro" id="IPR055031">
    <property type="entry name" value="Csa_translocation_dom"/>
</dbReference>
<evidence type="ECO:0000259" key="13">
    <source>
        <dbReference type="PROSITE" id="PS00276"/>
    </source>
</evidence>
<dbReference type="EMBL" id="FN543503">
    <property type="protein sequence ID" value="CBG91805.1"/>
    <property type="molecule type" value="Genomic_DNA"/>
</dbReference>
<evidence type="ECO:0000256" key="1">
    <source>
        <dbReference type="ARBA" id="ARBA00002178"/>
    </source>
</evidence>
<dbReference type="Pfam" id="PF01024">
    <property type="entry name" value="Colicin"/>
    <property type="match status" value="1"/>
</dbReference>
<evidence type="ECO:0000313" key="14">
    <source>
        <dbReference type="EMBL" id="CBG91805.1"/>
    </source>
</evidence>
<keyword evidence="5" id="KW-0929">Antimicrobial</keyword>
<evidence type="ECO:0000256" key="4">
    <source>
        <dbReference type="ARBA" id="ARBA00007595"/>
    </source>
</evidence>
<dbReference type="SUPFAM" id="SSF56837">
    <property type="entry name" value="Colicin"/>
    <property type="match status" value="1"/>
</dbReference>
<accession>D2TV62</accession>
<proteinExistence type="inferred from homology"/>
<comment type="subcellular location">
    <subcellularLocation>
        <location evidence="3">Membrane</location>
    </subcellularLocation>
</comment>
<protein>
    <submittedName>
        <fullName evidence="14">Colicin</fullName>
    </submittedName>
</protein>
<keyword evidence="14" id="KW-0614">Plasmid</keyword>
<evidence type="ECO:0000256" key="5">
    <source>
        <dbReference type="ARBA" id="ARBA00022529"/>
    </source>
</evidence>
<keyword evidence="6 12" id="KW-0812">Transmembrane</keyword>
<dbReference type="GO" id="GO:0016020">
    <property type="term" value="C:membrane"/>
    <property type="evidence" value="ECO:0007669"/>
    <property type="project" value="UniProtKB-SubCell"/>
</dbReference>
<dbReference type="GO" id="GO:0140911">
    <property type="term" value="F:pore-forming activity"/>
    <property type="evidence" value="ECO:0007669"/>
    <property type="project" value="InterPro"/>
</dbReference>
<evidence type="ECO:0000256" key="9">
    <source>
        <dbReference type="ARBA" id="ARBA00023048"/>
    </source>
</evidence>
<evidence type="ECO:0000256" key="2">
    <source>
        <dbReference type="ARBA" id="ARBA00003197"/>
    </source>
</evidence>
<evidence type="ECO:0000256" key="3">
    <source>
        <dbReference type="ARBA" id="ARBA00004370"/>
    </source>
</evidence>
<gene>
    <name evidence="14" type="ordered locus">ROD_p1441</name>
</gene>
<feature type="transmembrane region" description="Helical" evidence="12">
    <location>
        <begin position="452"/>
        <end position="475"/>
    </location>
</feature>
<dbReference type="HOGENOM" id="CLU_496724_0_0_6"/>
<dbReference type="PRINTS" id="PR00280">
    <property type="entry name" value="CHANLCOLICIN"/>
</dbReference>
<dbReference type="GO" id="GO:0050829">
    <property type="term" value="P:defense response to Gram-negative bacterium"/>
    <property type="evidence" value="ECO:0007669"/>
    <property type="project" value="InterPro"/>
</dbReference>
<dbReference type="PROSITE" id="PS00276">
    <property type="entry name" value="CHANNEL_COLICIN"/>
    <property type="match status" value="1"/>
</dbReference>
<dbReference type="Pfam" id="PF22512">
    <property type="entry name" value="Csa_translocation_dom"/>
    <property type="match status" value="1"/>
</dbReference>
<evidence type="ECO:0000256" key="10">
    <source>
        <dbReference type="ARBA" id="ARBA00023136"/>
    </source>
</evidence>
<keyword evidence="15" id="KW-1185">Reference proteome</keyword>
<dbReference type="Proteomes" id="UP000001889">
    <property type="component" value="Plasmid pCROD1"/>
</dbReference>
<feature type="domain" description="Channel forming colicins" evidence="13">
    <location>
        <begin position="439"/>
        <end position="450"/>
    </location>
</feature>
<evidence type="ECO:0000256" key="6">
    <source>
        <dbReference type="ARBA" id="ARBA00022692"/>
    </source>
</evidence>
<dbReference type="InterPro" id="IPR038283">
    <property type="entry name" value="Channel_colicin_C_sf"/>
</dbReference>
<dbReference type="Gene3D" id="1.10.490.30">
    <property type="entry name" value="Colicin"/>
    <property type="match status" value="1"/>
</dbReference>
<dbReference type="KEGG" id="cro:ROD_p1441"/>
<evidence type="ECO:0000256" key="12">
    <source>
        <dbReference type="SAM" id="Phobius"/>
    </source>
</evidence>
<geneLocation type="plasmid" evidence="14 15">
    <name>pCROD1</name>
</geneLocation>
<evidence type="ECO:0000256" key="8">
    <source>
        <dbReference type="ARBA" id="ARBA00023022"/>
    </source>
</evidence>
<keyword evidence="10 12" id="KW-0472">Membrane</keyword>
<dbReference type="Gene3D" id="4.10.80.380">
    <property type="match status" value="1"/>
</dbReference>
<keyword evidence="8" id="KW-0044">Antibiotic</keyword>
<dbReference type="RefSeq" id="WP_012908936.1">
    <property type="nucleotide sequence ID" value="NC_013717.1"/>
</dbReference>
<keyword evidence="9" id="KW-0078">Bacteriocin</keyword>
<feature type="compositionally biased region" description="Gly residues" evidence="11">
    <location>
        <begin position="19"/>
        <end position="32"/>
    </location>
</feature>
<comment type="function">
    <text evidence="2">Colicins are polypeptide toxins produced by and active against E.coli and closely related bacteria.</text>
</comment>
<dbReference type="OrthoDB" id="6899172at2"/>
<feature type="compositionally biased region" description="Polar residues" evidence="11">
    <location>
        <begin position="71"/>
        <end position="82"/>
    </location>
</feature>
<evidence type="ECO:0000256" key="7">
    <source>
        <dbReference type="ARBA" id="ARBA00022989"/>
    </source>
</evidence>
<dbReference type="InterPro" id="IPR000293">
    <property type="entry name" value="Channel_colicin_C"/>
</dbReference>
<evidence type="ECO:0000313" key="15">
    <source>
        <dbReference type="Proteomes" id="UP000001889"/>
    </source>
</evidence>
<comment type="similarity">
    <text evidence="4">Belongs to the channel forming colicin family.</text>
</comment>
<organism evidence="14 15">
    <name type="scientific">Citrobacter rodentium (strain ICC168)</name>
    <name type="common">Citrobacter freundii biotype 4280</name>
    <dbReference type="NCBI Taxonomy" id="637910"/>
    <lineage>
        <taxon>Bacteria</taxon>
        <taxon>Pseudomonadati</taxon>
        <taxon>Pseudomonadota</taxon>
        <taxon>Gammaproteobacteria</taxon>
        <taxon>Enterobacterales</taxon>
        <taxon>Enterobacteriaceae</taxon>
        <taxon>Citrobacter</taxon>
    </lineage>
</organism>
<sequence>MSGGDGTGHNSGAHNSGGNINGGSAGSGGNGGASDNSGWSSENNPWGGSNSGIHWGGGSGSGNGGGEHGSQTGWGWSSTTNPDVPPYVDANGQVRITITNGLVKTPVYGVPEPGGKSDVQGGYIPGNPDDEVARKWDKSNLPREIEVNVDGFKYRVTLDDDGRAIGIIRTGVRPYVGSEKAKAGIMEKINHKTPEEIYEALGFNKDEPQRQEKAKQKAKDAWEHLPPNVRSFDVDVAQFHYSVVLDDYGDVLSVTRTAVRPYVGSEKAKAGIMEKINHKTPEEIYEALGFNTEEPQRQNQAKKAAQDVFNSFSMNRDRIQSDVLNKAAEVISDMGNKVGDYLGEAYKSLAREISDDIKNFQGKTIRSYDDAMASLNKVLSNPGFKVNRADSDALANAWRSLDAQDMANKLGNISKAFKVADVVMKVEKVREKSIEGYETGNWGPLMLEVESWVLSGIASTVALGIFSATLGAYALSLGAPAVAVGIVGILLAATVGAFINDKFADTLNNAIIKPAH</sequence>